<accession>A0A7U9PZY3</accession>
<dbReference type="GeneID" id="95627046"/>
<comment type="caution">
    <text evidence="2">The sequence shown here is derived from an EMBL/GenBank/DDBJ whole genome shotgun (WGS) entry which is preliminary data.</text>
</comment>
<evidence type="ECO:0000313" key="2">
    <source>
        <dbReference type="EMBL" id="GCD37928.1"/>
    </source>
</evidence>
<gene>
    <name evidence="2" type="ORF">OEIGOIKO_05738</name>
</gene>
<dbReference type="Pfam" id="PF05257">
    <property type="entry name" value="CHAP"/>
    <property type="match status" value="1"/>
</dbReference>
<name>A0A7U9PZY3_9ACTN</name>
<dbReference type="Proteomes" id="UP000287830">
    <property type="component" value="Unassembled WGS sequence"/>
</dbReference>
<dbReference type="EMBL" id="BHZC01000001">
    <property type="protein sequence ID" value="GCD37928.1"/>
    <property type="molecule type" value="Genomic_DNA"/>
</dbReference>
<proteinExistence type="predicted"/>
<evidence type="ECO:0000259" key="1">
    <source>
        <dbReference type="Pfam" id="PF05257"/>
    </source>
</evidence>
<sequence>MSYARRVIATARAEVGTHEGRSSGRWNNIQKYSPAVPGLEWSQGQAWCSTFVSWVFRKAGCAQLAPVTASCAVGVDWFRSRGRFTEYPVIGGPVYFGPGGGSHVGICIAYTDSTITTVEGNTNINGSAEGDGVYLKSRPRKSDYVYGYGIPDYPEGVVLADPAWRTRRNVTYFSHQASADDLPTTAPGGQTPEDNVSLTPQQAQQLAELHDVLVPYAGWQYKGKGEETDAYAYLRGTNASVKALTTQIAAQTAAISRIAQLVGSGVNTQQVVDAVEKAIAEAVVKVDVDVTGVDSA</sequence>
<feature type="domain" description="Peptidase C51" evidence="1">
    <location>
        <begin position="43"/>
        <end position="121"/>
    </location>
</feature>
<dbReference type="RefSeq" id="WP_244955375.1">
    <property type="nucleotide sequence ID" value="NZ_BHZC01000001.1"/>
</dbReference>
<evidence type="ECO:0000313" key="3">
    <source>
        <dbReference type="Proteomes" id="UP000287830"/>
    </source>
</evidence>
<dbReference type="AlphaFoldDB" id="A0A7U9PZY3"/>
<reference evidence="2 3" key="1">
    <citation type="submission" date="2018-11" db="EMBL/GenBank/DDBJ databases">
        <title>Whole genome sequence of Streptomyces chrestomyceticus NBRC 13444(T).</title>
        <authorList>
            <person name="Komaki H."/>
            <person name="Tamura T."/>
        </authorList>
    </citation>
    <scope>NUCLEOTIDE SEQUENCE [LARGE SCALE GENOMIC DNA]</scope>
    <source>
        <strain evidence="2 3">NBRC 13444</strain>
    </source>
</reference>
<protein>
    <recommendedName>
        <fullName evidence="1">Peptidase C51 domain-containing protein</fullName>
    </recommendedName>
</protein>
<dbReference type="InterPro" id="IPR007921">
    <property type="entry name" value="CHAP_dom"/>
</dbReference>
<organism evidence="2 3">
    <name type="scientific">Streptomyces chrestomyceticus JCM 4735</name>
    <dbReference type="NCBI Taxonomy" id="1306181"/>
    <lineage>
        <taxon>Bacteria</taxon>
        <taxon>Bacillati</taxon>
        <taxon>Actinomycetota</taxon>
        <taxon>Actinomycetes</taxon>
        <taxon>Kitasatosporales</taxon>
        <taxon>Streptomycetaceae</taxon>
        <taxon>Streptomyces</taxon>
    </lineage>
</organism>